<evidence type="ECO:0000313" key="1">
    <source>
        <dbReference type="EMBL" id="MBD2770098.1"/>
    </source>
</evidence>
<organism evidence="1 2">
    <name type="scientific">Hymenobacter montanus</name>
    <dbReference type="NCBI Taxonomy" id="2771359"/>
    <lineage>
        <taxon>Bacteria</taxon>
        <taxon>Pseudomonadati</taxon>
        <taxon>Bacteroidota</taxon>
        <taxon>Cytophagia</taxon>
        <taxon>Cytophagales</taxon>
        <taxon>Hymenobacteraceae</taxon>
        <taxon>Hymenobacter</taxon>
    </lineage>
</organism>
<proteinExistence type="predicted"/>
<gene>
    <name evidence="1" type="ORF">IC235_19600</name>
</gene>
<dbReference type="NCBIfam" id="NF033558">
    <property type="entry name" value="transpos_IS1"/>
    <property type="match status" value="1"/>
</dbReference>
<comment type="caution">
    <text evidence="1">The sequence shown here is derived from an EMBL/GenBank/DDBJ whole genome shotgun (WGS) entry which is preliminary data.</text>
</comment>
<dbReference type="Proteomes" id="UP000612233">
    <property type="component" value="Unassembled WGS sequence"/>
</dbReference>
<dbReference type="InterPro" id="IPR005063">
    <property type="entry name" value="Transposase_27"/>
</dbReference>
<evidence type="ECO:0000313" key="2">
    <source>
        <dbReference type="Proteomes" id="UP000612233"/>
    </source>
</evidence>
<dbReference type="GO" id="GO:0004803">
    <property type="term" value="F:transposase activity"/>
    <property type="evidence" value="ECO:0007669"/>
    <property type="project" value="InterPro"/>
</dbReference>
<dbReference type="AlphaFoldDB" id="A0A927BHP6"/>
<reference evidence="1" key="1">
    <citation type="submission" date="2020-09" db="EMBL/GenBank/DDBJ databases">
        <authorList>
            <person name="Kim M.K."/>
        </authorList>
    </citation>
    <scope>NUCLEOTIDE SEQUENCE</scope>
    <source>
        <strain evidence="1">BT664</strain>
    </source>
</reference>
<dbReference type="InterPro" id="IPR051354">
    <property type="entry name" value="Transposase_27_IS1"/>
</dbReference>
<sequence length="247" mass="28807">MKSVLAVIIYTQHFCAKCGSDQMRRNGHSQGHARYQCKAYRYQARFEPAAVAKAAQYAQVDQLLGARNSQRSIVRVTGVSRMSVAKRIKKAQACRPPLPRLRPKKAQKKCWEALDELWTFVGRKKRKLWRWLAVERASRRIVAWTLGGRGEAAARRLWHHLPRRYRRYCWYFTDEWKACASVLPRYRHRPCPKGEGQTSIVETINCSLRQRSGVLVRQSCSFSKCRKMHTARIKIVIDNHNRSVILN</sequence>
<protein>
    <submittedName>
        <fullName evidence="1">IS1 family transposase</fullName>
    </submittedName>
</protein>
<keyword evidence="2" id="KW-1185">Reference proteome</keyword>
<dbReference type="PANTHER" id="PTHR33293:SF2">
    <property type="entry name" value="TRANSPOSASE"/>
    <property type="match status" value="1"/>
</dbReference>
<dbReference type="EMBL" id="JACXAD010000028">
    <property type="protein sequence ID" value="MBD2770098.1"/>
    <property type="molecule type" value="Genomic_DNA"/>
</dbReference>
<dbReference type="GO" id="GO:0003677">
    <property type="term" value="F:DNA binding"/>
    <property type="evidence" value="ECO:0007669"/>
    <property type="project" value="InterPro"/>
</dbReference>
<dbReference type="Pfam" id="PF03400">
    <property type="entry name" value="DDE_Tnp_IS1"/>
    <property type="match status" value="1"/>
</dbReference>
<name>A0A927BHP6_9BACT</name>
<dbReference type="PANTHER" id="PTHR33293">
    <property type="entry name" value="INSERTION ELEMENT IS1 1 PROTEIN INSB-RELATED"/>
    <property type="match status" value="1"/>
</dbReference>
<accession>A0A927BHP6</accession>
<dbReference type="GO" id="GO:0006313">
    <property type="term" value="P:DNA transposition"/>
    <property type="evidence" value="ECO:0007669"/>
    <property type="project" value="InterPro"/>
</dbReference>